<sequence length="167" mass="19318">MTLIEKDIEKHENTIKENNYEQQKSADNQLKSITYKIIITENKSNAGQLRVKHPKQNTLQFVKPSKVEVENINLNHDETEEEEKIDRQLLQSTPQPTKLAYNELNTTVDDTVIKSARETDNKTSKHKLSEDLLTEKEFLDQYRNPIFSLTDTKGVMCKICEQIPSVA</sequence>
<dbReference type="AlphaFoldDB" id="A0A5J4VET8"/>
<gene>
    <name evidence="1" type="ORF">EZS28_023490</name>
</gene>
<protein>
    <submittedName>
        <fullName evidence="1">Uncharacterized protein</fullName>
    </submittedName>
</protein>
<accession>A0A5J4VET8</accession>
<reference evidence="1 2" key="1">
    <citation type="submission" date="2019-03" db="EMBL/GenBank/DDBJ databases">
        <title>Single cell metagenomics reveals metabolic interactions within the superorganism composed of flagellate Streblomastix strix and complex community of Bacteroidetes bacteria on its surface.</title>
        <authorList>
            <person name="Treitli S.C."/>
            <person name="Kolisko M."/>
            <person name="Husnik F."/>
            <person name="Keeling P."/>
            <person name="Hampl V."/>
        </authorList>
    </citation>
    <scope>NUCLEOTIDE SEQUENCE [LARGE SCALE GENOMIC DNA]</scope>
    <source>
        <strain evidence="1">ST1C</strain>
    </source>
</reference>
<organism evidence="1 2">
    <name type="scientific">Streblomastix strix</name>
    <dbReference type="NCBI Taxonomy" id="222440"/>
    <lineage>
        <taxon>Eukaryota</taxon>
        <taxon>Metamonada</taxon>
        <taxon>Preaxostyla</taxon>
        <taxon>Oxymonadida</taxon>
        <taxon>Streblomastigidae</taxon>
        <taxon>Streblomastix</taxon>
    </lineage>
</organism>
<name>A0A5J4VET8_9EUKA</name>
<proteinExistence type="predicted"/>
<dbReference type="EMBL" id="SNRW01007598">
    <property type="protein sequence ID" value="KAA6380982.1"/>
    <property type="molecule type" value="Genomic_DNA"/>
</dbReference>
<dbReference type="Proteomes" id="UP000324800">
    <property type="component" value="Unassembled WGS sequence"/>
</dbReference>
<evidence type="ECO:0000313" key="2">
    <source>
        <dbReference type="Proteomes" id="UP000324800"/>
    </source>
</evidence>
<evidence type="ECO:0000313" key="1">
    <source>
        <dbReference type="EMBL" id="KAA6380982.1"/>
    </source>
</evidence>
<comment type="caution">
    <text evidence="1">The sequence shown here is derived from an EMBL/GenBank/DDBJ whole genome shotgun (WGS) entry which is preliminary data.</text>
</comment>